<keyword evidence="5 7" id="KW-0963">Cytoplasm</keyword>
<dbReference type="GO" id="GO:0045936">
    <property type="term" value="P:negative regulation of phosphate metabolic process"/>
    <property type="evidence" value="ECO:0007669"/>
    <property type="project" value="InterPro"/>
</dbReference>
<evidence type="ECO:0000256" key="2">
    <source>
        <dbReference type="ARBA" id="ARBA00008107"/>
    </source>
</evidence>
<dbReference type="FunFam" id="1.20.58.220:FF:000004">
    <property type="entry name" value="Phosphate-specific transport system accessory protein PhoU"/>
    <property type="match status" value="1"/>
</dbReference>
<evidence type="ECO:0000256" key="6">
    <source>
        <dbReference type="ARBA" id="ARBA00022592"/>
    </source>
</evidence>
<dbReference type="Proteomes" id="UP000252254">
    <property type="component" value="Unassembled WGS sequence"/>
</dbReference>
<evidence type="ECO:0000313" key="9">
    <source>
        <dbReference type="EMBL" id="RBP01391.1"/>
    </source>
</evidence>
<protein>
    <recommendedName>
        <fullName evidence="7">Phosphate-specific transport system accessory protein PhoU</fullName>
    </recommendedName>
</protein>
<dbReference type="PIRSF" id="PIRSF003107">
    <property type="entry name" value="PhoU"/>
    <property type="match status" value="1"/>
</dbReference>
<comment type="function">
    <text evidence="7">Plays a role in the regulation of phosphate uptake.</text>
</comment>
<dbReference type="InterPro" id="IPR026022">
    <property type="entry name" value="PhoU_dom"/>
</dbReference>
<feature type="domain" description="PhoU" evidence="8">
    <location>
        <begin position="21"/>
        <end position="105"/>
    </location>
</feature>
<dbReference type="EMBL" id="QNRI01000001">
    <property type="protein sequence ID" value="RBP01391.1"/>
    <property type="molecule type" value="Genomic_DNA"/>
</dbReference>
<name>A0A366EG34_9BACI</name>
<comment type="subunit">
    <text evidence="3 7">Homodimer.</text>
</comment>
<dbReference type="GO" id="GO:0030643">
    <property type="term" value="P:intracellular phosphate ion homeostasis"/>
    <property type="evidence" value="ECO:0007669"/>
    <property type="project" value="InterPro"/>
</dbReference>
<dbReference type="RefSeq" id="WP_079708496.1">
    <property type="nucleotide sequence ID" value="NZ_BAABQN010000001.1"/>
</dbReference>
<evidence type="ECO:0000259" key="8">
    <source>
        <dbReference type="Pfam" id="PF01895"/>
    </source>
</evidence>
<dbReference type="GO" id="GO:0006817">
    <property type="term" value="P:phosphate ion transport"/>
    <property type="evidence" value="ECO:0007669"/>
    <property type="project" value="UniProtKB-KW"/>
</dbReference>
<evidence type="ECO:0000256" key="4">
    <source>
        <dbReference type="ARBA" id="ARBA00022448"/>
    </source>
</evidence>
<evidence type="ECO:0000256" key="5">
    <source>
        <dbReference type="ARBA" id="ARBA00022490"/>
    </source>
</evidence>
<keyword evidence="6 7" id="KW-0592">Phosphate transport</keyword>
<dbReference type="Gene3D" id="1.20.58.220">
    <property type="entry name" value="Phosphate transport system protein phou homolog 2, domain 2"/>
    <property type="match status" value="1"/>
</dbReference>
<comment type="caution">
    <text evidence="9">The sequence shown here is derived from an EMBL/GenBank/DDBJ whole genome shotgun (WGS) entry which is preliminary data.</text>
</comment>
<evidence type="ECO:0000256" key="1">
    <source>
        <dbReference type="ARBA" id="ARBA00004496"/>
    </source>
</evidence>
<accession>A0A366EG34</accession>
<dbReference type="InterPro" id="IPR038078">
    <property type="entry name" value="PhoU-like_sf"/>
</dbReference>
<feature type="domain" description="PhoU" evidence="8">
    <location>
        <begin position="121"/>
        <end position="206"/>
    </location>
</feature>
<dbReference type="STRING" id="200904.GCA_900168775_02508"/>
<evidence type="ECO:0000256" key="3">
    <source>
        <dbReference type="ARBA" id="ARBA00011738"/>
    </source>
</evidence>
<dbReference type="Pfam" id="PF01895">
    <property type="entry name" value="PhoU"/>
    <property type="match status" value="2"/>
</dbReference>
<comment type="similarity">
    <text evidence="2 7">Belongs to the PhoU family.</text>
</comment>
<evidence type="ECO:0000313" key="10">
    <source>
        <dbReference type="Proteomes" id="UP000252254"/>
    </source>
</evidence>
<keyword evidence="10" id="KW-1185">Reference proteome</keyword>
<dbReference type="PANTHER" id="PTHR42930:SF3">
    <property type="entry name" value="PHOSPHATE-SPECIFIC TRANSPORT SYSTEM ACCESSORY PROTEIN PHOU"/>
    <property type="match status" value="1"/>
</dbReference>
<dbReference type="PANTHER" id="PTHR42930">
    <property type="entry name" value="PHOSPHATE-SPECIFIC TRANSPORT SYSTEM ACCESSORY PROTEIN PHOU"/>
    <property type="match status" value="1"/>
</dbReference>
<dbReference type="AlphaFoldDB" id="A0A366EG34"/>
<evidence type="ECO:0000256" key="7">
    <source>
        <dbReference type="PIRNR" id="PIRNR003107"/>
    </source>
</evidence>
<dbReference type="InterPro" id="IPR028366">
    <property type="entry name" value="PhoU"/>
</dbReference>
<reference evidence="9 10" key="1">
    <citation type="submission" date="2018-06" db="EMBL/GenBank/DDBJ databases">
        <title>Genomic Encyclopedia of Type Strains, Phase IV (KMG-IV): sequencing the most valuable type-strain genomes for metagenomic binning, comparative biology and taxonomic classification.</title>
        <authorList>
            <person name="Goeker M."/>
        </authorList>
    </citation>
    <scope>NUCLEOTIDE SEQUENCE [LARGE SCALE GENOMIC DNA]</scope>
    <source>
        <strain evidence="9 10">DSM 15140</strain>
    </source>
</reference>
<organism evidence="9 10">
    <name type="scientific">Paraliobacillus ryukyuensis</name>
    <dbReference type="NCBI Taxonomy" id="200904"/>
    <lineage>
        <taxon>Bacteria</taxon>
        <taxon>Bacillati</taxon>
        <taxon>Bacillota</taxon>
        <taxon>Bacilli</taxon>
        <taxon>Bacillales</taxon>
        <taxon>Bacillaceae</taxon>
        <taxon>Paraliobacillus</taxon>
    </lineage>
</organism>
<dbReference type="OrthoDB" id="9814256at2"/>
<gene>
    <name evidence="9" type="ORF">DES48_101127</name>
</gene>
<keyword evidence="4 7" id="KW-0813">Transport</keyword>
<dbReference type="GO" id="GO:0005737">
    <property type="term" value="C:cytoplasm"/>
    <property type="evidence" value="ECO:0007669"/>
    <property type="project" value="UniProtKB-SubCell"/>
</dbReference>
<sequence>MVSRPHFESEIEKINEKVIALAEGAKKQLQDSVRTLYDKDISAAKHVIKADEKLDKMDLDINESVILLIARQQPVASDLRKLIVALRTSADLERMADNAKNIARATTLLGDDHNLLIHPSIHDMRDVALRMIDLAMEAYRQEDISLAKKLSELDDIIDGMYSNMLRELLEETATEPQKIQLIMQLAFSGRYIERFGDHLTNIAENIMYLVKGHLPDLNE</sequence>
<dbReference type="SUPFAM" id="SSF109755">
    <property type="entry name" value="PhoU-like"/>
    <property type="match status" value="1"/>
</dbReference>
<dbReference type="NCBIfam" id="TIGR02135">
    <property type="entry name" value="phoU_full"/>
    <property type="match status" value="1"/>
</dbReference>
<comment type="subcellular location">
    <subcellularLocation>
        <location evidence="1 7">Cytoplasm</location>
    </subcellularLocation>
</comment>
<proteinExistence type="inferred from homology"/>